<dbReference type="Pfam" id="PF01208">
    <property type="entry name" value="URO-D"/>
    <property type="match status" value="1"/>
</dbReference>
<dbReference type="PANTHER" id="PTHR47099:SF1">
    <property type="entry name" value="METHYLCOBAMIDE:COM METHYLTRANSFERASE MTBA"/>
    <property type="match status" value="1"/>
</dbReference>
<dbReference type="EMBL" id="JAIOIV010000017">
    <property type="protein sequence ID" value="MBZ0155020.1"/>
    <property type="molecule type" value="Genomic_DNA"/>
</dbReference>
<dbReference type="AlphaFoldDB" id="A0A953JAA1"/>
<dbReference type="SUPFAM" id="SSF51726">
    <property type="entry name" value="UROD/MetE-like"/>
    <property type="match status" value="1"/>
</dbReference>
<protein>
    <submittedName>
        <fullName evidence="2">Uroporphyrinogen decarboxylase family protein</fullName>
    </submittedName>
</protein>
<sequence>MSTMTPLERVVAALTFKTPDRVPVALYFQSAAQHDFVDLDYTWKEGLSHPRKLYQSIEKQYTVYGADNFFLPVDFRVEGEALGSKLDYMLKCGGGMRMGVVSEWAVKTPADLAKLSVPDPTKAGRMPVILDVIRKLKKNYPDVPIVGFVNGPPDTVADVLEGRYKRLYVEMAKNSSFIHDLLELCTQTSIAFAKAMLEAGAIAIATVEGGMVDEAVSVPQYAEFVVPYHRKIRDAIRAPYIYHQCENATPFLDLIVNEIQPICVAFHDSVDLKWAKEKYGKQVAIAGNVGVSKANAALMFGTPEQVMAEAKKCLEIGMPGGGYLLSAGCEIHHDVPPENIKALVKAAALYGAY</sequence>
<dbReference type="Gene3D" id="3.20.20.210">
    <property type="match status" value="1"/>
</dbReference>
<dbReference type="Proteomes" id="UP000705867">
    <property type="component" value="Unassembled WGS sequence"/>
</dbReference>
<reference evidence="2" key="1">
    <citation type="journal article" date="2021" name="bioRxiv">
        <title>Unraveling nitrogen, sulfur and carbon metabolic pathways and microbial community transcriptional responses to substrate deprivation and toxicity stresses in a bioreactor mimicking anoxic brackish coastal sediment conditions.</title>
        <authorList>
            <person name="Martins P.D."/>
            <person name="Echeveste M.J."/>
            <person name="Arshad A."/>
            <person name="Kurth J."/>
            <person name="Ouboter H."/>
            <person name="Jetten M.S.M."/>
            <person name="Welte C.U."/>
        </authorList>
    </citation>
    <scope>NUCLEOTIDE SEQUENCE</scope>
    <source>
        <strain evidence="2">MAG_39</strain>
    </source>
</reference>
<feature type="domain" description="Uroporphyrinogen decarboxylase (URO-D)" evidence="1">
    <location>
        <begin position="5"/>
        <end position="347"/>
    </location>
</feature>
<organism evidence="2 3">
    <name type="scientific">Candidatus Nitrobium versatile</name>
    <dbReference type="NCBI Taxonomy" id="2884831"/>
    <lineage>
        <taxon>Bacteria</taxon>
        <taxon>Pseudomonadati</taxon>
        <taxon>Nitrospirota</taxon>
        <taxon>Nitrospiria</taxon>
        <taxon>Nitrospirales</taxon>
        <taxon>Nitrospiraceae</taxon>
        <taxon>Candidatus Nitrobium</taxon>
    </lineage>
</organism>
<dbReference type="GO" id="GO:0006779">
    <property type="term" value="P:porphyrin-containing compound biosynthetic process"/>
    <property type="evidence" value="ECO:0007669"/>
    <property type="project" value="InterPro"/>
</dbReference>
<accession>A0A953JAA1</accession>
<proteinExistence type="predicted"/>
<evidence type="ECO:0000313" key="3">
    <source>
        <dbReference type="Proteomes" id="UP000705867"/>
    </source>
</evidence>
<dbReference type="PANTHER" id="PTHR47099">
    <property type="entry name" value="METHYLCOBAMIDE:COM METHYLTRANSFERASE MTBA"/>
    <property type="match status" value="1"/>
</dbReference>
<dbReference type="InterPro" id="IPR000257">
    <property type="entry name" value="Uroporphyrinogen_deCOase"/>
</dbReference>
<gene>
    <name evidence="2" type="ORF">K8I29_02250</name>
</gene>
<reference evidence="2" key="2">
    <citation type="submission" date="2021-08" db="EMBL/GenBank/DDBJ databases">
        <authorList>
            <person name="Dalcin Martins P."/>
        </authorList>
    </citation>
    <scope>NUCLEOTIDE SEQUENCE</scope>
    <source>
        <strain evidence="2">MAG_39</strain>
    </source>
</reference>
<name>A0A953JAA1_9BACT</name>
<dbReference type="InterPro" id="IPR052024">
    <property type="entry name" value="Methanogen_methyltrans"/>
</dbReference>
<dbReference type="GO" id="GO:0004853">
    <property type="term" value="F:uroporphyrinogen decarboxylase activity"/>
    <property type="evidence" value="ECO:0007669"/>
    <property type="project" value="InterPro"/>
</dbReference>
<evidence type="ECO:0000313" key="2">
    <source>
        <dbReference type="EMBL" id="MBZ0155020.1"/>
    </source>
</evidence>
<comment type="caution">
    <text evidence="2">The sequence shown here is derived from an EMBL/GenBank/DDBJ whole genome shotgun (WGS) entry which is preliminary data.</text>
</comment>
<dbReference type="InterPro" id="IPR038071">
    <property type="entry name" value="UROD/MetE-like_sf"/>
</dbReference>
<evidence type="ECO:0000259" key="1">
    <source>
        <dbReference type="Pfam" id="PF01208"/>
    </source>
</evidence>